<proteinExistence type="predicted"/>
<dbReference type="InterPro" id="IPR002938">
    <property type="entry name" value="FAD-bd"/>
</dbReference>
<reference evidence="5" key="1">
    <citation type="journal article" date="2019" name="Int. J. Syst. Evol. Microbiol.">
        <title>The Global Catalogue of Microorganisms (GCM) 10K type strain sequencing project: providing services to taxonomists for standard genome sequencing and annotation.</title>
        <authorList>
            <consortium name="The Broad Institute Genomics Platform"/>
            <consortium name="The Broad Institute Genome Sequencing Center for Infectious Disease"/>
            <person name="Wu L."/>
            <person name="Ma J."/>
        </authorList>
    </citation>
    <scope>NUCLEOTIDE SEQUENCE [LARGE SCALE GENOMIC DNA]</scope>
    <source>
        <strain evidence="5">XZYJ18</strain>
    </source>
</reference>
<evidence type="ECO:0000256" key="2">
    <source>
        <dbReference type="SAM" id="MobiDB-lite"/>
    </source>
</evidence>
<dbReference type="InterPro" id="IPR050631">
    <property type="entry name" value="PheA/TfdB_FAD_monoxygenase"/>
</dbReference>
<sequence>MTHTETHADAETTTVAIAGGGPAGIMLGLLLARAGVDVTVLEKHGDFIRDFRGDTVHPSTLELLDELGLAEELEGIPHRDADRLTIGSAERPIITADLSRYPWRHPYIALIPQWDFLNMLVEHAQRYPGFRLLMRAECTDPIEDDGAVRGLRYIQRGEDGSEEARELRAVLTVSADGRRSRLREAAGLVPVDLGAPMDVLWLRVTRDPDAPEVGLNGRLGTGAMGVAIDRGDYWQVAYLIPKGVEGADDVRTRSVEEFQERLLEVLPFLGEHVREVDDWSKVAFLEVGLDRLRHWFRPGYLCIGDAAHTMSPIGGVGINLAIQDAVASANLLAEPLLRAQAEPERFERTLNPALLARVQQRRWAATAGTQLFQQVVQRQVIQRVLSSRKEQPIPFPLRTEAGSRAWSRVVARVMLRGIRPEHIRTPERSAPVVPAQKRVPSVTRATAQGPS</sequence>
<dbReference type="PRINTS" id="PR00420">
    <property type="entry name" value="RNGMNOXGNASE"/>
</dbReference>
<evidence type="ECO:0000313" key="5">
    <source>
        <dbReference type="Proteomes" id="UP001595923"/>
    </source>
</evidence>
<feature type="domain" description="FAD-binding" evidence="3">
    <location>
        <begin position="13"/>
        <end position="345"/>
    </location>
</feature>
<dbReference type="PANTHER" id="PTHR43476">
    <property type="entry name" value="3-(3-HYDROXY-PHENYL)PROPIONATE/3-HYDROXYCINNAMIC ACID HYDROXYLASE"/>
    <property type="match status" value="1"/>
</dbReference>
<dbReference type="PANTHER" id="PTHR43476:SF5">
    <property type="entry name" value="FAD-DEPENDENT MONOOXYGENASE"/>
    <property type="match status" value="1"/>
</dbReference>
<evidence type="ECO:0000256" key="1">
    <source>
        <dbReference type="ARBA" id="ARBA00023002"/>
    </source>
</evidence>
<gene>
    <name evidence="4" type="ORF">ACFO4E_14715</name>
</gene>
<dbReference type="InterPro" id="IPR036188">
    <property type="entry name" value="FAD/NAD-bd_sf"/>
</dbReference>
<dbReference type="Proteomes" id="UP001595923">
    <property type="component" value="Unassembled WGS sequence"/>
</dbReference>
<evidence type="ECO:0000313" key="4">
    <source>
        <dbReference type="EMBL" id="MFC4563115.1"/>
    </source>
</evidence>
<accession>A0ABV9DYS8</accession>
<keyword evidence="1" id="KW-0560">Oxidoreductase</keyword>
<comment type="caution">
    <text evidence="4">The sequence shown here is derived from an EMBL/GenBank/DDBJ whole genome shotgun (WGS) entry which is preliminary data.</text>
</comment>
<evidence type="ECO:0000259" key="3">
    <source>
        <dbReference type="Pfam" id="PF01494"/>
    </source>
</evidence>
<dbReference type="Gene3D" id="3.50.50.60">
    <property type="entry name" value="FAD/NAD(P)-binding domain"/>
    <property type="match status" value="2"/>
</dbReference>
<protein>
    <submittedName>
        <fullName evidence="4">FAD-dependent oxidoreductase</fullName>
    </submittedName>
</protein>
<name>A0ABV9DYS8_9ACTN</name>
<dbReference type="EMBL" id="JBHSFQ010000013">
    <property type="protein sequence ID" value="MFC4563115.1"/>
    <property type="molecule type" value="Genomic_DNA"/>
</dbReference>
<dbReference type="RefSeq" id="WP_378574900.1">
    <property type="nucleotide sequence ID" value="NZ_JBHSFQ010000013.1"/>
</dbReference>
<organism evidence="4 5">
    <name type="scientific">Nocardiopsis mangrovi</name>
    <dbReference type="NCBI Taxonomy" id="1179818"/>
    <lineage>
        <taxon>Bacteria</taxon>
        <taxon>Bacillati</taxon>
        <taxon>Actinomycetota</taxon>
        <taxon>Actinomycetes</taxon>
        <taxon>Streptosporangiales</taxon>
        <taxon>Nocardiopsidaceae</taxon>
        <taxon>Nocardiopsis</taxon>
    </lineage>
</organism>
<dbReference type="Pfam" id="PF01494">
    <property type="entry name" value="FAD_binding_3"/>
    <property type="match status" value="1"/>
</dbReference>
<dbReference type="NCBIfam" id="NF004834">
    <property type="entry name" value="PRK06185.1-3"/>
    <property type="match status" value="1"/>
</dbReference>
<dbReference type="SUPFAM" id="SSF51905">
    <property type="entry name" value="FAD/NAD(P)-binding domain"/>
    <property type="match status" value="1"/>
</dbReference>
<feature type="region of interest" description="Disordered" evidence="2">
    <location>
        <begin position="426"/>
        <end position="451"/>
    </location>
</feature>
<keyword evidence="5" id="KW-1185">Reference proteome</keyword>